<evidence type="ECO:0000259" key="2">
    <source>
        <dbReference type="Pfam" id="PF24855"/>
    </source>
</evidence>
<gene>
    <name evidence="3" type="ORF">K7432_006607</name>
</gene>
<dbReference type="Pfam" id="PF24855">
    <property type="entry name" value="DUF7729"/>
    <property type="match status" value="1"/>
</dbReference>
<evidence type="ECO:0000313" key="4">
    <source>
        <dbReference type="Proteomes" id="UP001479436"/>
    </source>
</evidence>
<organism evidence="3 4">
    <name type="scientific">Basidiobolus ranarum</name>
    <dbReference type="NCBI Taxonomy" id="34480"/>
    <lineage>
        <taxon>Eukaryota</taxon>
        <taxon>Fungi</taxon>
        <taxon>Fungi incertae sedis</taxon>
        <taxon>Zoopagomycota</taxon>
        <taxon>Entomophthoromycotina</taxon>
        <taxon>Basidiobolomycetes</taxon>
        <taxon>Basidiobolales</taxon>
        <taxon>Basidiobolaceae</taxon>
        <taxon>Basidiobolus</taxon>
    </lineage>
</organism>
<evidence type="ECO:0000256" key="1">
    <source>
        <dbReference type="SAM" id="SignalP"/>
    </source>
</evidence>
<dbReference type="Proteomes" id="UP001479436">
    <property type="component" value="Unassembled WGS sequence"/>
</dbReference>
<proteinExistence type="predicted"/>
<sequence>MTRFNILTLALCLFSLKATVASIIDFDDTSDLPSQQCLQAFQGIKDQHKDNDCLPVDKVMPLVVQIKRDPTGSTAQMNQIADIICQQAPVCTPEFIEGFKRDITTHCVGQDATNSLVTGTITLLNNYTPAREMGCLKNSSNGAYCAVEAAQWILKNHPNLDDLDNIQPTKEMCTPCTKGWIEQRDKYAPQYPDLQKEKFLPKLKTVCQSQ</sequence>
<feature type="domain" description="DUF7729" evidence="2">
    <location>
        <begin position="29"/>
        <end position="151"/>
    </location>
</feature>
<name>A0ABR2WUL7_9FUNG</name>
<feature type="signal peptide" evidence="1">
    <location>
        <begin position="1"/>
        <end position="21"/>
    </location>
</feature>
<dbReference type="InterPro" id="IPR056146">
    <property type="entry name" value="DUF7729"/>
</dbReference>
<keyword evidence="4" id="KW-1185">Reference proteome</keyword>
<keyword evidence="1" id="KW-0732">Signal</keyword>
<dbReference type="EMBL" id="JASJQH010000298">
    <property type="protein sequence ID" value="KAK9765229.1"/>
    <property type="molecule type" value="Genomic_DNA"/>
</dbReference>
<protein>
    <recommendedName>
        <fullName evidence="2">DUF7729 domain-containing protein</fullName>
    </recommendedName>
</protein>
<feature type="chain" id="PRO_5047089878" description="DUF7729 domain-containing protein" evidence="1">
    <location>
        <begin position="22"/>
        <end position="210"/>
    </location>
</feature>
<accession>A0ABR2WUL7</accession>
<comment type="caution">
    <text evidence="3">The sequence shown here is derived from an EMBL/GenBank/DDBJ whole genome shotgun (WGS) entry which is preliminary data.</text>
</comment>
<evidence type="ECO:0000313" key="3">
    <source>
        <dbReference type="EMBL" id="KAK9765229.1"/>
    </source>
</evidence>
<reference evidence="3 4" key="1">
    <citation type="submission" date="2023-04" db="EMBL/GenBank/DDBJ databases">
        <title>Genome of Basidiobolus ranarum AG-B5.</title>
        <authorList>
            <person name="Stajich J.E."/>
            <person name="Carter-House D."/>
            <person name="Gryganskyi A."/>
        </authorList>
    </citation>
    <scope>NUCLEOTIDE SEQUENCE [LARGE SCALE GENOMIC DNA]</scope>
    <source>
        <strain evidence="3 4">AG-B5</strain>
    </source>
</reference>